<dbReference type="AlphaFoldDB" id="N1PWE6"/>
<keyword evidence="3" id="KW-0378">Hydrolase</keyword>
<dbReference type="Proteomes" id="UP000016933">
    <property type="component" value="Unassembled WGS sequence"/>
</dbReference>
<gene>
    <name evidence="7" type="ORF">DOTSEDRAFT_123251</name>
</gene>
<dbReference type="Pfam" id="PF00782">
    <property type="entry name" value="DSPc"/>
    <property type="match status" value="1"/>
</dbReference>
<dbReference type="STRING" id="675120.N1PWE6"/>
<dbReference type="PROSITE" id="PS50054">
    <property type="entry name" value="TYR_PHOSPHATASE_DUAL"/>
    <property type="match status" value="1"/>
</dbReference>
<organism evidence="7 8">
    <name type="scientific">Dothistroma septosporum (strain NZE10 / CBS 128990)</name>
    <name type="common">Red band needle blight fungus</name>
    <name type="synonym">Mycosphaerella pini</name>
    <dbReference type="NCBI Taxonomy" id="675120"/>
    <lineage>
        <taxon>Eukaryota</taxon>
        <taxon>Fungi</taxon>
        <taxon>Dikarya</taxon>
        <taxon>Ascomycota</taxon>
        <taxon>Pezizomycotina</taxon>
        <taxon>Dothideomycetes</taxon>
        <taxon>Dothideomycetidae</taxon>
        <taxon>Mycosphaerellales</taxon>
        <taxon>Mycosphaerellaceae</taxon>
        <taxon>Dothistroma</taxon>
    </lineage>
</organism>
<dbReference type="OrthoDB" id="10252009at2759"/>
<sequence length="184" mass="20779">MGWVDEAPRAGGVYIGGLHALYQRPDLFRKANITHILSVLDYDIYETGHFADYTTMQVRLDDDPNENILAHFTDTNNFIEAAIKGGGRVFVHCAMGKSRSATVICAYLMWKSGVSPDEALLQLQGGRGVADPNPGFWEQLEAYDSILKATDNAEANRLYEEWQKTRYTGDWYTRARRRQAVAKL</sequence>
<dbReference type="GO" id="GO:0005634">
    <property type="term" value="C:nucleus"/>
    <property type="evidence" value="ECO:0007669"/>
    <property type="project" value="TreeGrafter"/>
</dbReference>
<dbReference type="PROSITE" id="PS00383">
    <property type="entry name" value="TYR_PHOSPHATASE_1"/>
    <property type="match status" value="1"/>
</dbReference>
<name>N1PWE6_DOTSN</name>
<dbReference type="Gene3D" id="3.90.190.10">
    <property type="entry name" value="Protein tyrosine phosphatase superfamily"/>
    <property type="match status" value="1"/>
</dbReference>
<dbReference type="SUPFAM" id="SSF52799">
    <property type="entry name" value="(Phosphotyrosine protein) phosphatases II"/>
    <property type="match status" value="1"/>
</dbReference>
<dbReference type="PANTHER" id="PTHR45848:SF4">
    <property type="entry name" value="DUAL SPECIFICITY PROTEIN PHOSPHATASE 12"/>
    <property type="match status" value="1"/>
</dbReference>
<dbReference type="GO" id="GO:0004725">
    <property type="term" value="F:protein tyrosine phosphatase activity"/>
    <property type="evidence" value="ECO:0007669"/>
    <property type="project" value="UniProtKB-EC"/>
</dbReference>
<dbReference type="InterPro" id="IPR016130">
    <property type="entry name" value="Tyr_Pase_AS"/>
</dbReference>
<evidence type="ECO:0000313" key="7">
    <source>
        <dbReference type="EMBL" id="EME47846.1"/>
    </source>
</evidence>
<keyword evidence="8" id="KW-1185">Reference proteome</keyword>
<feature type="domain" description="Tyrosine-protein phosphatase" evidence="5">
    <location>
        <begin position="5"/>
        <end position="149"/>
    </location>
</feature>
<protein>
    <recommendedName>
        <fullName evidence="2">protein-tyrosine-phosphatase</fullName>
        <ecNumber evidence="2">3.1.3.48</ecNumber>
    </recommendedName>
</protein>
<comment type="similarity">
    <text evidence="1">Belongs to the protein-tyrosine phosphatase family. Non-receptor class dual specificity subfamily.</text>
</comment>
<dbReference type="EMBL" id="KB446536">
    <property type="protein sequence ID" value="EME47846.1"/>
    <property type="molecule type" value="Genomic_DNA"/>
</dbReference>
<reference evidence="7 8" key="2">
    <citation type="journal article" date="2012" name="PLoS Pathog.">
        <title>Diverse lifestyles and strategies of plant pathogenesis encoded in the genomes of eighteen Dothideomycetes fungi.</title>
        <authorList>
            <person name="Ohm R.A."/>
            <person name="Feau N."/>
            <person name="Henrissat B."/>
            <person name="Schoch C.L."/>
            <person name="Horwitz B.A."/>
            <person name="Barry K.W."/>
            <person name="Condon B.J."/>
            <person name="Copeland A.C."/>
            <person name="Dhillon B."/>
            <person name="Glaser F."/>
            <person name="Hesse C.N."/>
            <person name="Kosti I."/>
            <person name="LaButti K."/>
            <person name="Lindquist E.A."/>
            <person name="Lucas S."/>
            <person name="Salamov A.A."/>
            <person name="Bradshaw R.E."/>
            <person name="Ciuffetti L."/>
            <person name="Hamelin R.C."/>
            <person name="Kema G.H.J."/>
            <person name="Lawrence C."/>
            <person name="Scott J.A."/>
            <person name="Spatafora J.W."/>
            <person name="Turgeon B.G."/>
            <person name="de Wit P.J.G.M."/>
            <person name="Zhong S."/>
            <person name="Goodwin S.B."/>
            <person name="Grigoriev I.V."/>
        </authorList>
    </citation>
    <scope>NUCLEOTIDE SEQUENCE [LARGE SCALE GENOMIC DNA]</scope>
    <source>
        <strain evidence="8">NZE10 / CBS 128990</strain>
    </source>
</reference>
<dbReference type="InterPro" id="IPR000340">
    <property type="entry name" value="Dual-sp_phosphatase_cat-dom"/>
</dbReference>
<evidence type="ECO:0000313" key="8">
    <source>
        <dbReference type="Proteomes" id="UP000016933"/>
    </source>
</evidence>
<dbReference type="PROSITE" id="PS50056">
    <property type="entry name" value="TYR_PHOSPHATASE_2"/>
    <property type="match status" value="1"/>
</dbReference>
<dbReference type="InterPro" id="IPR000387">
    <property type="entry name" value="Tyr_Pase_dom"/>
</dbReference>
<proteinExistence type="inferred from homology"/>
<dbReference type="eggNOG" id="KOG1716">
    <property type="taxonomic scope" value="Eukaryota"/>
</dbReference>
<dbReference type="InterPro" id="IPR020422">
    <property type="entry name" value="TYR_PHOSPHATASE_DUAL_dom"/>
</dbReference>
<dbReference type="InterPro" id="IPR029021">
    <property type="entry name" value="Prot-tyrosine_phosphatase-like"/>
</dbReference>
<evidence type="ECO:0000259" key="6">
    <source>
        <dbReference type="PROSITE" id="PS50056"/>
    </source>
</evidence>
<keyword evidence="4" id="KW-0904">Protein phosphatase</keyword>
<reference evidence="8" key="1">
    <citation type="journal article" date="2012" name="PLoS Genet.">
        <title>The genomes of the fungal plant pathogens Cladosporium fulvum and Dothistroma septosporum reveal adaptation to different hosts and lifestyles but also signatures of common ancestry.</title>
        <authorList>
            <person name="de Wit P.J.G.M."/>
            <person name="van der Burgt A."/>
            <person name="Oekmen B."/>
            <person name="Stergiopoulos I."/>
            <person name="Abd-Elsalam K.A."/>
            <person name="Aerts A.L."/>
            <person name="Bahkali A.H."/>
            <person name="Beenen H.G."/>
            <person name="Chettri P."/>
            <person name="Cox M.P."/>
            <person name="Datema E."/>
            <person name="de Vries R.P."/>
            <person name="Dhillon B."/>
            <person name="Ganley A.R."/>
            <person name="Griffiths S.A."/>
            <person name="Guo Y."/>
            <person name="Hamelin R.C."/>
            <person name="Henrissat B."/>
            <person name="Kabir M.S."/>
            <person name="Jashni M.K."/>
            <person name="Kema G."/>
            <person name="Klaubauf S."/>
            <person name="Lapidus A."/>
            <person name="Levasseur A."/>
            <person name="Lindquist E."/>
            <person name="Mehrabi R."/>
            <person name="Ohm R.A."/>
            <person name="Owen T.J."/>
            <person name="Salamov A."/>
            <person name="Schwelm A."/>
            <person name="Schijlen E."/>
            <person name="Sun H."/>
            <person name="van den Burg H.A."/>
            <person name="van Ham R.C.H.J."/>
            <person name="Zhang S."/>
            <person name="Goodwin S.B."/>
            <person name="Grigoriev I.V."/>
            <person name="Collemare J."/>
            <person name="Bradshaw R.E."/>
        </authorList>
    </citation>
    <scope>NUCLEOTIDE SEQUENCE [LARGE SCALE GENOMIC DNA]</scope>
    <source>
        <strain evidence="8">NZE10 / CBS 128990</strain>
    </source>
</reference>
<evidence type="ECO:0000256" key="3">
    <source>
        <dbReference type="ARBA" id="ARBA00022801"/>
    </source>
</evidence>
<dbReference type="EC" id="3.1.3.48" evidence="2"/>
<dbReference type="GO" id="GO:0008138">
    <property type="term" value="F:protein tyrosine/serine/threonine phosphatase activity"/>
    <property type="evidence" value="ECO:0007669"/>
    <property type="project" value="TreeGrafter"/>
</dbReference>
<dbReference type="HOGENOM" id="CLU_027074_11_2_1"/>
<evidence type="ECO:0000259" key="5">
    <source>
        <dbReference type="PROSITE" id="PS50054"/>
    </source>
</evidence>
<feature type="domain" description="Tyrosine specific protein phosphatases" evidence="6">
    <location>
        <begin position="70"/>
        <end position="127"/>
    </location>
</feature>
<evidence type="ECO:0000256" key="2">
    <source>
        <dbReference type="ARBA" id="ARBA00013064"/>
    </source>
</evidence>
<dbReference type="OMA" id="CAYLMWK"/>
<evidence type="ECO:0000256" key="4">
    <source>
        <dbReference type="ARBA" id="ARBA00022912"/>
    </source>
</evidence>
<dbReference type="PANTHER" id="PTHR45848">
    <property type="entry name" value="DUAL SPECIFICITY PROTEIN PHOSPHATASE 12 FAMILY MEMBER"/>
    <property type="match status" value="1"/>
</dbReference>
<evidence type="ECO:0000256" key="1">
    <source>
        <dbReference type="ARBA" id="ARBA00008601"/>
    </source>
</evidence>
<dbReference type="SMART" id="SM00195">
    <property type="entry name" value="DSPc"/>
    <property type="match status" value="1"/>
</dbReference>
<accession>N1PWE6</accession>